<evidence type="ECO:0000256" key="1">
    <source>
        <dbReference type="ARBA" id="ARBA00004370"/>
    </source>
</evidence>
<keyword evidence="4 5" id="KW-0472">Membrane</keyword>
<dbReference type="InterPro" id="IPR001828">
    <property type="entry name" value="ANF_lig-bd_rcpt"/>
</dbReference>
<feature type="transmembrane region" description="Helical" evidence="5">
    <location>
        <begin position="12"/>
        <end position="33"/>
    </location>
</feature>
<name>A0A7C1GLY6_9CREN</name>
<evidence type="ECO:0000256" key="4">
    <source>
        <dbReference type="ARBA" id="ARBA00023136"/>
    </source>
</evidence>
<dbReference type="InterPro" id="IPR051010">
    <property type="entry name" value="BCAA_transport"/>
</dbReference>
<keyword evidence="3 5" id="KW-1133">Transmembrane helix</keyword>
<evidence type="ECO:0000256" key="5">
    <source>
        <dbReference type="SAM" id="Phobius"/>
    </source>
</evidence>
<evidence type="ECO:0000256" key="3">
    <source>
        <dbReference type="ARBA" id="ARBA00022989"/>
    </source>
</evidence>
<evidence type="ECO:0000259" key="6">
    <source>
        <dbReference type="Pfam" id="PF01094"/>
    </source>
</evidence>
<sequence>MSNTGQAKNPLFKNTLVILIVGLLIGAILGYGASTLLQHPQAQTTTQQTITVPIGALVELTGDLSSYGKRDQLAMQLAIEDVNSFAEKIGSPFRFTLLVEDSGTSPEQALARIKTLAAQGVQAVIGLEASSEVSAVKQFADSNHLVVISVGSTAMSLALPGDYVLRVVPPDSFQSRALARIIYTLGYRNVAVIYRNDAWGVGLYESFSARFKQLGGNVAGVPYDPNAKDLSAEVKRLSDIASAMGTNTAVLSITFEDDGINIFRLAVKDPVLSKLKWFGTDGVAQSSKFVAEAGSEIVTLGGLPSTIFQPAENQRLQDFIKRFKQRSGGEEPHAYAMASYDAVWLVALSTMLTGTYTGEKLVTTIPLVAQNYNGVTGLLTLDQNGDRATGDYAIWQIVKTSTGYDWQLVGWYNSATDTATFSG</sequence>
<dbReference type="Pfam" id="PF01094">
    <property type="entry name" value="ANF_receptor"/>
    <property type="match status" value="1"/>
</dbReference>
<evidence type="ECO:0000313" key="7">
    <source>
        <dbReference type="EMBL" id="HDP15910.1"/>
    </source>
</evidence>
<dbReference type="GO" id="GO:0016020">
    <property type="term" value="C:membrane"/>
    <property type="evidence" value="ECO:0007669"/>
    <property type="project" value="UniProtKB-SubCell"/>
</dbReference>
<comment type="caution">
    <text evidence="7">The sequence shown here is derived from an EMBL/GenBank/DDBJ whole genome shotgun (WGS) entry which is preliminary data.</text>
</comment>
<reference evidence="7" key="1">
    <citation type="journal article" date="2020" name="mSystems">
        <title>Genome- and Community-Level Interaction Insights into Carbon Utilization and Element Cycling Functions of Hydrothermarchaeota in Hydrothermal Sediment.</title>
        <authorList>
            <person name="Zhou Z."/>
            <person name="Liu Y."/>
            <person name="Xu W."/>
            <person name="Pan J."/>
            <person name="Luo Z.H."/>
            <person name="Li M."/>
        </authorList>
    </citation>
    <scope>NUCLEOTIDE SEQUENCE [LARGE SCALE GENOMIC DNA]</scope>
    <source>
        <strain evidence="7">SpSt-116</strain>
    </source>
</reference>
<gene>
    <name evidence="7" type="ORF">ENN26_09095</name>
</gene>
<dbReference type="InterPro" id="IPR028082">
    <property type="entry name" value="Peripla_BP_I"/>
</dbReference>
<organism evidence="7">
    <name type="scientific">Thermofilum adornatum</name>
    <dbReference type="NCBI Taxonomy" id="1365176"/>
    <lineage>
        <taxon>Archaea</taxon>
        <taxon>Thermoproteota</taxon>
        <taxon>Thermoprotei</taxon>
        <taxon>Thermofilales</taxon>
        <taxon>Thermofilaceae</taxon>
        <taxon>Thermofilum</taxon>
    </lineage>
</organism>
<feature type="domain" description="Receptor ligand binding region" evidence="6">
    <location>
        <begin position="72"/>
        <end position="399"/>
    </location>
</feature>
<dbReference type="CDD" id="cd06346">
    <property type="entry name" value="PBP1_ABC_ligand_binding-like"/>
    <property type="match status" value="1"/>
</dbReference>
<dbReference type="PANTHER" id="PTHR30483:SF40">
    <property type="entry name" value="HISTIDINE KINASE"/>
    <property type="match status" value="1"/>
</dbReference>
<dbReference type="PANTHER" id="PTHR30483">
    <property type="entry name" value="LEUCINE-SPECIFIC-BINDING PROTEIN"/>
    <property type="match status" value="1"/>
</dbReference>
<dbReference type="AlphaFoldDB" id="A0A7C1GLY6"/>
<keyword evidence="2 5" id="KW-0812">Transmembrane</keyword>
<dbReference type="PRINTS" id="PR01176">
    <property type="entry name" value="GABABRECEPTR"/>
</dbReference>
<evidence type="ECO:0000256" key="2">
    <source>
        <dbReference type="ARBA" id="ARBA00022692"/>
    </source>
</evidence>
<comment type="subcellular location">
    <subcellularLocation>
        <location evidence="1">Membrane</location>
    </subcellularLocation>
</comment>
<dbReference type="Gene3D" id="3.40.50.2300">
    <property type="match status" value="2"/>
</dbReference>
<protein>
    <submittedName>
        <fullName evidence="7">ABC transporter substrate-binding protein</fullName>
    </submittedName>
</protein>
<proteinExistence type="predicted"/>
<dbReference type="SUPFAM" id="SSF53822">
    <property type="entry name" value="Periplasmic binding protein-like I"/>
    <property type="match status" value="1"/>
</dbReference>
<dbReference type="EMBL" id="DSAY01000170">
    <property type="protein sequence ID" value="HDP15910.1"/>
    <property type="molecule type" value="Genomic_DNA"/>
</dbReference>
<accession>A0A7C1GLY6</accession>